<proteinExistence type="predicted"/>
<dbReference type="RefSeq" id="WP_003466121.1">
    <property type="nucleotide sequence ID" value="NZ_ABDW01000046.1"/>
</dbReference>
<evidence type="ECO:0000313" key="2">
    <source>
        <dbReference type="Proteomes" id="UP000005337"/>
    </source>
</evidence>
<comment type="caution">
    <text evidence="1">The sequence shown here is derived from an EMBL/GenBank/DDBJ whole genome shotgun (WGS) entry which is preliminary data.</text>
</comment>
<accession>B1BXJ1</accession>
<protein>
    <submittedName>
        <fullName evidence="1">Uncharacterized protein</fullName>
    </submittedName>
</protein>
<gene>
    <name evidence="1" type="ORF">AC3_2079</name>
</gene>
<reference evidence="1 2" key="1">
    <citation type="submission" date="2007-07" db="EMBL/GenBank/DDBJ databases">
        <title>Annotation of Clostridium perfringens E str. JGS1987.</title>
        <authorList>
            <person name="Paulsen I."/>
            <person name="Sebastian Y."/>
        </authorList>
    </citation>
    <scope>NUCLEOTIDE SEQUENCE [LARGE SCALE GENOMIC DNA]</scope>
    <source>
        <strain evidence="2">E str. JGS1987</strain>
    </source>
</reference>
<sequence>MIYIDGIPVKYVTGLDKKIHKSKCLGMCLTNSKVLEESDIKRKSDKLKEA</sequence>
<dbReference type="Proteomes" id="UP000005337">
    <property type="component" value="Unassembled WGS sequence"/>
</dbReference>
<dbReference type="AlphaFoldDB" id="B1BXJ1"/>
<dbReference type="EMBL" id="ABDW01000046">
    <property type="protein sequence ID" value="EDT13559.1"/>
    <property type="molecule type" value="Genomic_DNA"/>
</dbReference>
<evidence type="ECO:0000313" key="1">
    <source>
        <dbReference type="EMBL" id="EDT13559.1"/>
    </source>
</evidence>
<name>B1BXJ1_CLOPF</name>
<organism evidence="1 2">
    <name type="scientific">Clostridium perfringens E str. JGS1987</name>
    <dbReference type="NCBI Taxonomy" id="451755"/>
    <lineage>
        <taxon>Bacteria</taxon>
        <taxon>Bacillati</taxon>
        <taxon>Bacillota</taxon>
        <taxon>Clostridia</taxon>
        <taxon>Eubacteriales</taxon>
        <taxon>Clostridiaceae</taxon>
        <taxon>Clostridium</taxon>
    </lineage>
</organism>